<evidence type="ECO:0000256" key="5">
    <source>
        <dbReference type="ARBA" id="ARBA00022723"/>
    </source>
</evidence>
<dbReference type="PROSITE" id="PS51379">
    <property type="entry name" value="4FE4S_FER_2"/>
    <property type="match status" value="2"/>
</dbReference>
<dbReference type="Gene3D" id="1.10.1060.10">
    <property type="entry name" value="Alpha-helical ferredoxin"/>
    <property type="match status" value="1"/>
</dbReference>
<evidence type="ECO:0000256" key="7">
    <source>
        <dbReference type="ARBA" id="ARBA00023002"/>
    </source>
</evidence>
<evidence type="ECO:0000256" key="10">
    <source>
        <dbReference type="ARBA" id="ARBA00023136"/>
    </source>
</evidence>
<comment type="subcellular location">
    <subcellularLocation>
        <location evidence="1">Cell membrane</location>
        <topology evidence="1">Multi-pass membrane protein</topology>
    </subcellularLocation>
</comment>
<keyword evidence="5" id="KW-0479">Metal-binding</keyword>
<feature type="transmembrane region" description="Helical" evidence="12">
    <location>
        <begin position="167"/>
        <end position="188"/>
    </location>
</feature>
<dbReference type="GO" id="GO:0046872">
    <property type="term" value="F:metal ion binding"/>
    <property type="evidence" value="ECO:0007669"/>
    <property type="project" value="UniProtKB-KW"/>
</dbReference>
<evidence type="ECO:0000256" key="6">
    <source>
        <dbReference type="ARBA" id="ARBA00022989"/>
    </source>
</evidence>
<dbReference type="Pfam" id="PF02665">
    <property type="entry name" value="Nitrate_red_gam"/>
    <property type="match status" value="1"/>
</dbReference>
<evidence type="ECO:0000256" key="1">
    <source>
        <dbReference type="ARBA" id="ARBA00004651"/>
    </source>
</evidence>
<dbReference type="InterPro" id="IPR009051">
    <property type="entry name" value="Helical_ferredxn"/>
</dbReference>
<keyword evidence="9" id="KW-0411">Iron-sulfur</keyword>
<evidence type="ECO:0000256" key="11">
    <source>
        <dbReference type="SAM" id="MobiDB-lite"/>
    </source>
</evidence>
<name>A0A4V3EJF1_9ACTN</name>
<gene>
    <name evidence="14" type="ORF">BDK89_3734</name>
</gene>
<dbReference type="GO" id="GO:0005886">
    <property type="term" value="C:plasma membrane"/>
    <property type="evidence" value="ECO:0007669"/>
    <property type="project" value="UniProtKB-SubCell"/>
</dbReference>
<dbReference type="AlphaFoldDB" id="A0A4V3EJF1"/>
<keyword evidence="15" id="KW-1185">Reference proteome</keyword>
<feature type="transmembrane region" description="Helical" evidence="12">
    <location>
        <begin position="268"/>
        <end position="289"/>
    </location>
</feature>
<dbReference type="InterPro" id="IPR036197">
    <property type="entry name" value="NarG-like_sf"/>
</dbReference>
<feature type="domain" description="4Fe-4S ferredoxin-type" evidence="13">
    <location>
        <begin position="335"/>
        <end position="364"/>
    </location>
</feature>
<accession>A0A4V3EJF1</accession>
<dbReference type="Pfam" id="PF02754">
    <property type="entry name" value="CCG"/>
    <property type="match status" value="2"/>
</dbReference>
<dbReference type="InterPro" id="IPR017900">
    <property type="entry name" value="4Fe4S_Fe_S_CS"/>
</dbReference>
<dbReference type="SUPFAM" id="SSF46548">
    <property type="entry name" value="alpha-helical ferredoxin"/>
    <property type="match status" value="1"/>
</dbReference>
<dbReference type="SUPFAM" id="SSF103501">
    <property type="entry name" value="Respiratory nitrate reductase 1 gamma chain"/>
    <property type="match status" value="1"/>
</dbReference>
<keyword evidence="10 12" id="KW-0472">Membrane</keyword>
<protein>
    <submittedName>
        <fullName evidence="14">Fe-S oxidoreductase</fullName>
    </submittedName>
</protein>
<dbReference type="GO" id="GO:0016491">
    <property type="term" value="F:oxidoreductase activity"/>
    <property type="evidence" value="ECO:0007669"/>
    <property type="project" value="UniProtKB-KW"/>
</dbReference>
<dbReference type="InterPro" id="IPR004017">
    <property type="entry name" value="Cys_rich_dom"/>
</dbReference>
<dbReference type="EMBL" id="SOAU01000001">
    <property type="protein sequence ID" value="TDT18118.1"/>
    <property type="molecule type" value="Genomic_DNA"/>
</dbReference>
<proteinExistence type="predicted"/>
<dbReference type="Gene3D" id="1.20.950.20">
    <property type="entry name" value="Transmembrane di-heme cytochromes, Chain C"/>
    <property type="match status" value="1"/>
</dbReference>
<feature type="transmembrane region" description="Helical" evidence="12">
    <location>
        <begin position="127"/>
        <end position="147"/>
    </location>
</feature>
<evidence type="ECO:0000256" key="9">
    <source>
        <dbReference type="ARBA" id="ARBA00023014"/>
    </source>
</evidence>
<feature type="domain" description="4Fe-4S ferredoxin-type" evidence="13">
    <location>
        <begin position="403"/>
        <end position="433"/>
    </location>
</feature>
<dbReference type="InterPro" id="IPR023234">
    <property type="entry name" value="NarG-like_domain"/>
</dbReference>
<keyword evidence="6 12" id="KW-1133">Transmembrane helix</keyword>
<evidence type="ECO:0000256" key="3">
    <source>
        <dbReference type="ARBA" id="ARBA00022485"/>
    </source>
</evidence>
<feature type="transmembrane region" description="Helical" evidence="12">
    <location>
        <begin position="65"/>
        <end position="83"/>
    </location>
</feature>
<dbReference type="Proteomes" id="UP000294558">
    <property type="component" value="Unassembled WGS sequence"/>
</dbReference>
<keyword evidence="2" id="KW-1003">Cell membrane</keyword>
<dbReference type="PANTHER" id="PTHR43255">
    <property type="entry name" value="IRON-SULFUR-BINDING OXIDOREDUCTASE FADF-RELATED-RELATED"/>
    <property type="match status" value="1"/>
</dbReference>
<feature type="transmembrane region" description="Helical" evidence="12">
    <location>
        <begin position="21"/>
        <end position="45"/>
    </location>
</feature>
<evidence type="ECO:0000256" key="12">
    <source>
        <dbReference type="SAM" id="Phobius"/>
    </source>
</evidence>
<feature type="region of interest" description="Disordered" evidence="11">
    <location>
        <begin position="763"/>
        <end position="783"/>
    </location>
</feature>
<dbReference type="Pfam" id="PF13183">
    <property type="entry name" value="Fer4_8"/>
    <property type="match status" value="1"/>
</dbReference>
<keyword evidence="8" id="KW-0408">Iron</keyword>
<dbReference type="InterPro" id="IPR051460">
    <property type="entry name" value="HdrC_iron-sulfur_subunit"/>
</dbReference>
<dbReference type="InterPro" id="IPR017896">
    <property type="entry name" value="4Fe4S_Fe-S-bd"/>
</dbReference>
<evidence type="ECO:0000313" key="15">
    <source>
        <dbReference type="Proteomes" id="UP000294558"/>
    </source>
</evidence>
<keyword evidence="7" id="KW-0560">Oxidoreductase</keyword>
<dbReference type="PANTHER" id="PTHR43255:SF1">
    <property type="entry name" value="IRON-SULFUR-BINDING OXIDOREDUCTASE FADF-RELATED"/>
    <property type="match status" value="1"/>
</dbReference>
<evidence type="ECO:0000313" key="14">
    <source>
        <dbReference type="EMBL" id="TDT18118.1"/>
    </source>
</evidence>
<comment type="caution">
    <text evidence="14">The sequence shown here is derived from an EMBL/GenBank/DDBJ whole genome shotgun (WGS) entry which is preliminary data.</text>
</comment>
<evidence type="ECO:0000256" key="8">
    <source>
        <dbReference type="ARBA" id="ARBA00023004"/>
    </source>
</evidence>
<keyword evidence="3" id="KW-0004">4Fe-4S</keyword>
<evidence type="ECO:0000256" key="2">
    <source>
        <dbReference type="ARBA" id="ARBA00022475"/>
    </source>
</evidence>
<evidence type="ECO:0000259" key="13">
    <source>
        <dbReference type="PROSITE" id="PS51379"/>
    </source>
</evidence>
<dbReference type="PROSITE" id="PS00198">
    <property type="entry name" value="4FE4S_FER_1"/>
    <property type="match status" value="1"/>
</dbReference>
<feature type="transmembrane region" description="Helical" evidence="12">
    <location>
        <begin position="208"/>
        <end position="230"/>
    </location>
</feature>
<evidence type="ECO:0000256" key="4">
    <source>
        <dbReference type="ARBA" id="ARBA00022692"/>
    </source>
</evidence>
<sequence>MSTHDASNDQQADKRIRPYQLAIALGCGIALFTVISGIVPMITGWHNDNEWHREVFGNIPGPIKVAFYTVIPLVLVWGSFEFAKRIKNWERGAPAQRRTTKKNAKKRAEDYRAGVYMQTLLRDSAAGLMHSMIYFGFLVLLGVTTTLEIDHQLPEDLKFLHGRTYQAYAFVGDAAGLVFTVGVTWAILRRYIQKPYRIRIKSKMDHVLGLGSLFVIGVSGFGAEMFRIALGTAQGEDMEFEQWSFIGYPLSQTVDGMSVGSLETWHQAWWILHVVAFIVFLAILPLTMLRHMFTSPLNMYLRDKDRPKGAMKPMPNLMETELESFGASVVEDFTWKQLLDTDACTMCGRCTSVCPAHATGKPLDPREIVLKTGEVMAASADANVTPPLNTDSEITISSNSLFDRITPEEVWSCTTCKACDEVCPVNIEILDKILDMRRYLSLMESNFPTELGNAYRSMENQMNPWGMNQGERADWADDLGHVKVVDPGEPFEAEYLYWVGCAGSFDDKNKKVTQSMAKLLTRAGIEVAILGPSEMCTGDSARRSGNEYLFQMLAMPNIEMLNGMGVKKIITQCPHCFNTLLNEYPQLGGNYEVVHHTSLLEQLIDEGKLDVSSATLEERITYHDSCYLGRHNDIYMSPRKVVGSIKGIEVVEMGRNGTKGMCCGAGGARMWMEESIGTKVNDERALEAISTGATRVATACPFCYIMLDDGVKAAGKDDDEVKVADLAIHVLDAIEEGERMAAKQEAHLNKPFTEPVRGIAAHGVGSPAPADEVGETPIEVRDT</sequence>
<dbReference type="GO" id="GO:0051539">
    <property type="term" value="F:4 iron, 4 sulfur cluster binding"/>
    <property type="evidence" value="ECO:0007669"/>
    <property type="project" value="UniProtKB-KW"/>
</dbReference>
<dbReference type="OrthoDB" id="9794954at2"/>
<dbReference type="RefSeq" id="WP_133870355.1">
    <property type="nucleotide sequence ID" value="NZ_SOAU01000001.1"/>
</dbReference>
<reference evidence="14 15" key="1">
    <citation type="submission" date="2019-03" db="EMBL/GenBank/DDBJ databases">
        <title>Sequencing the genomes of 1000 actinobacteria strains.</title>
        <authorList>
            <person name="Klenk H.-P."/>
        </authorList>
    </citation>
    <scope>NUCLEOTIDE SEQUENCE [LARGE SCALE GENOMIC DNA]</scope>
    <source>
        <strain evidence="14 15">DSM 18936</strain>
    </source>
</reference>
<organism evidence="14 15">
    <name type="scientific">Ilumatobacter fluminis</name>
    <dbReference type="NCBI Taxonomy" id="467091"/>
    <lineage>
        <taxon>Bacteria</taxon>
        <taxon>Bacillati</taxon>
        <taxon>Actinomycetota</taxon>
        <taxon>Acidimicrobiia</taxon>
        <taxon>Acidimicrobiales</taxon>
        <taxon>Ilumatobacteraceae</taxon>
        <taxon>Ilumatobacter</taxon>
    </lineage>
</organism>
<keyword evidence="4 12" id="KW-0812">Transmembrane</keyword>